<accession>A0A8J3KNE4</accession>
<dbReference type="Gene3D" id="1.10.101.10">
    <property type="entry name" value="PGBD-like superfamily/PGBD"/>
    <property type="match status" value="1"/>
</dbReference>
<comment type="caution">
    <text evidence="4">The sequence shown here is derived from an EMBL/GenBank/DDBJ whole genome shotgun (WGS) entry which is preliminary data.</text>
</comment>
<dbReference type="InterPro" id="IPR036365">
    <property type="entry name" value="PGBD-like_sf"/>
</dbReference>
<evidence type="ECO:0000313" key="5">
    <source>
        <dbReference type="Proteomes" id="UP000659904"/>
    </source>
</evidence>
<evidence type="ECO:0000313" key="4">
    <source>
        <dbReference type="EMBL" id="GIG01829.1"/>
    </source>
</evidence>
<dbReference type="InterPro" id="IPR050465">
    <property type="entry name" value="UPF0194_transport"/>
</dbReference>
<sequence length="349" mass="35631">MRARYLLGGVVVLAVAAAAGLAVGLPRLSGGEQAAAAGPAETATVTRQTLSDTETKSGTLGYGAEYTVGARSSGTVTWLAAEHAVIGRGKPLFRIDDQPVLLLYGALPAYRQLRSGVEGTDVKQLEQNLQALGYDGFTVDREFTASTASAVREWQEDLGLAETGMVEPGRIVFASGPVRVDALSASVGDLVQAGTPVLTRSGVDRAVVVELEVADERLAEVGAAVEVELPDGKRVPGKVGVVQTVIAPGVNGADPTTNLEVTVSLAAKEAVQGFHQAAVDVDFTAETREGVLTVPVAALLALAEGGYGVEVVEGGTSRIVAVQTGLFAAGRVEVSGDGLAEGTVVGMPS</sequence>
<dbReference type="EMBL" id="BONH01000044">
    <property type="protein sequence ID" value="GIG01829.1"/>
    <property type="molecule type" value="Genomic_DNA"/>
</dbReference>
<evidence type="ECO:0000256" key="2">
    <source>
        <dbReference type="ARBA" id="ARBA00023054"/>
    </source>
</evidence>
<dbReference type="SUPFAM" id="SSF47090">
    <property type="entry name" value="PGBD-like"/>
    <property type="match status" value="1"/>
</dbReference>
<feature type="domain" description="Peptidoglycan binding-like" evidence="3">
    <location>
        <begin position="119"/>
        <end position="167"/>
    </location>
</feature>
<keyword evidence="5" id="KW-1185">Reference proteome</keyword>
<name>A0A8J3KNE4_9ACTN</name>
<organism evidence="4 5">
    <name type="scientific">Catellatospora citrea</name>
    <dbReference type="NCBI Taxonomy" id="53366"/>
    <lineage>
        <taxon>Bacteria</taxon>
        <taxon>Bacillati</taxon>
        <taxon>Actinomycetota</taxon>
        <taxon>Actinomycetes</taxon>
        <taxon>Micromonosporales</taxon>
        <taxon>Micromonosporaceae</taxon>
        <taxon>Catellatospora</taxon>
    </lineage>
</organism>
<dbReference type="Proteomes" id="UP000659904">
    <property type="component" value="Unassembled WGS sequence"/>
</dbReference>
<dbReference type="InterPro" id="IPR002477">
    <property type="entry name" value="Peptidoglycan-bd-like"/>
</dbReference>
<comment type="subcellular location">
    <subcellularLocation>
        <location evidence="1">Cell envelope</location>
    </subcellularLocation>
</comment>
<dbReference type="PANTHER" id="PTHR32347">
    <property type="entry name" value="EFFLUX SYSTEM COMPONENT YKNX-RELATED"/>
    <property type="match status" value="1"/>
</dbReference>
<dbReference type="Pfam" id="PF01471">
    <property type="entry name" value="PG_binding_1"/>
    <property type="match status" value="1"/>
</dbReference>
<evidence type="ECO:0000259" key="3">
    <source>
        <dbReference type="Pfam" id="PF01471"/>
    </source>
</evidence>
<dbReference type="RefSeq" id="WP_120317736.1">
    <property type="nucleotide sequence ID" value="NZ_BONH01000044.1"/>
</dbReference>
<dbReference type="Gene3D" id="2.40.420.20">
    <property type="match status" value="1"/>
</dbReference>
<dbReference type="InterPro" id="IPR036366">
    <property type="entry name" value="PGBDSf"/>
</dbReference>
<keyword evidence="2" id="KW-0175">Coiled coil</keyword>
<protein>
    <submittedName>
        <fullName evidence="4">Peptidoglycan-binding protein</fullName>
    </submittedName>
</protein>
<dbReference type="AlphaFoldDB" id="A0A8J3KNE4"/>
<reference evidence="4 5" key="1">
    <citation type="submission" date="2021-01" db="EMBL/GenBank/DDBJ databases">
        <title>Whole genome shotgun sequence of Catellatospora citrea NBRC 14495.</title>
        <authorList>
            <person name="Komaki H."/>
            <person name="Tamura T."/>
        </authorList>
    </citation>
    <scope>NUCLEOTIDE SEQUENCE [LARGE SCALE GENOMIC DNA]</scope>
    <source>
        <strain evidence="4 5">NBRC 14495</strain>
    </source>
</reference>
<proteinExistence type="predicted"/>
<dbReference type="GO" id="GO:0030313">
    <property type="term" value="C:cell envelope"/>
    <property type="evidence" value="ECO:0007669"/>
    <property type="project" value="UniProtKB-SubCell"/>
</dbReference>
<evidence type="ECO:0000256" key="1">
    <source>
        <dbReference type="ARBA" id="ARBA00004196"/>
    </source>
</evidence>
<gene>
    <name evidence="4" type="ORF">Cci01nite_69220</name>
</gene>